<evidence type="ECO:0008006" key="5">
    <source>
        <dbReference type="Google" id="ProtNLM"/>
    </source>
</evidence>
<evidence type="ECO:0000256" key="2">
    <source>
        <dbReference type="SAM" id="SignalP"/>
    </source>
</evidence>
<organism evidence="3 4">
    <name type="scientific">Paramicrobacterium chengjingii</name>
    <dbReference type="NCBI Taxonomy" id="2769067"/>
    <lineage>
        <taxon>Bacteria</taxon>
        <taxon>Bacillati</taxon>
        <taxon>Actinomycetota</taxon>
        <taxon>Actinomycetes</taxon>
        <taxon>Micrococcales</taxon>
        <taxon>Microbacteriaceae</taxon>
        <taxon>Paramicrobacterium</taxon>
    </lineage>
</organism>
<feature type="compositionally biased region" description="Polar residues" evidence="1">
    <location>
        <begin position="40"/>
        <end position="50"/>
    </location>
</feature>
<keyword evidence="4" id="KW-1185">Reference proteome</keyword>
<dbReference type="PROSITE" id="PS51257">
    <property type="entry name" value="PROKAR_LIPOPROTEIN"/>
    <property type="match status" value="1"/>
</dbReference>
<dbReference type="Proteomes" id="UP000662814">
    <property type="component" value="Chromosome"/>
</dbReference>
<name>A0ABX6YJT9_9MICO</name>
<reference evidence="3 4" key="1">
    <citation type="submission" date="2020-12" db="EMBL/GenBank/DDBJ databases">
        <title>Microbacterium sp. HY060.</title>
        <authorList>
            <person name="Zhou J."/>
        </authorList>
    </citation>
    <scope>NUCLEOTIDE SEQUENCE [LARGE SCALE GENOMIC DNA]</scope>
    <source>
        <strain evidence="3 4">HY60</strain>
    </source>
</reference>
<dbReference type="EMBL" id="CP061169">
    <property type="protein sequence ID" value="QPZ38990.1"/>
    <property type="molecule type" value="Genomic_DNA"/>
</dbReference>
<keyword evidence="2" id="KW-0732">Signal</keyword>
<dbReference type="Gene3D" id="2.160.20.20">
    <property type="match status" value="1"/>
</dbReference>
<dbReference type="RefSeq" id="WP_166984975.1">
    <property type="nucleotide sequence ID" value="NZ_CP061169.1"/>
</dbReference>
<evidence type="ECO:0000256" key="1">
    <source>
        <dbReference type="SAM" id="MobiDB-lite"/>
    </source>
</evidence>
<protein>
    <recommendedName>
        <fullName evidence="5">DUF3060 domain-containing protein</fullName>
    </recommendedName>
</protein>
<proteinExistence type="predicted"/>
<feature type="signal peptide" evidence="2">
    <location>
        <begin position="1"/>
        <end position="32"/>
    </location>
</feature>
<evidence type="ECO:0000313" key="4">
    <source>
        <dbReference type="Proteomes" id="UP000662814"/>
    </source>
</evidence>
<feature type="chain" id="PRO_5045383659" description="DUF3060 domain-containing protein" evidence="2">
    <location>
        <begin position="33"/>
        <end position="192"/>
    </location>
</feature>
<accession>A0ABX6YJT9</accession>
<gene>
    <name evidence="3" type="ORF">HCR76_02505</name>
</gene>
<dbReference type="InterPro" id="IPR012332">
    <property type="entry name" value="Autotransporter_pectin_lyase_C"/>
</dbReference>
<evidence type="ECO:0000313" key="3">
    <source>
        <dbReference type="EMBL" id="QPZ38990.1"/>
    </source>
</evidence>
<feature type="region of interest" description="Disordered" evidence="1">
    <location>
        <begin position="34"/>
        <end position="54"/>
    </location>
</feature>
<sequence length="192" mass="18861">MQPSRSTAIRRHAFATALAALALLGLVGCAPADSEAGPTKTPSVPQSLAPSATDVAVGEQNAEELCAAESSSGSDDVCVLENTEIDGNIVFATQRVVKLIGATVTGAASITGADSVVVTDSTVEGDLEMAGNVDAVVTQNSVGATLTVDGSKHGTVENNTVAGDLNCTGNGAVEGTGNSVSGTAASQCANVV</sequence>